<feature type="transmembrane region" description="Helical" evidence="1">
    <location>
        <begin position="379"/>
        <end position="402"/>
    </location>
</feature>
<keyword evidence="2" id="KW-0732">Signal</keyword>
<reference evidence="3 4" key="1">
    <citation type="submission" date="2019-06" db="EMBL/GenBank/DDBJ databases">
        <title>Genomic Encyclopedia of Archaeal and Bacterial Type Strains, Phase II (KMG-II): from individual species to whole genera.</title>
        <authorList>
            <person name="Goeker M."/>
        </authorList>
    </citation>
    <scope>NUCLEOTIDE SEQUENCE [LARGE SCALE GENOMIC DNA]</scope>
    <source>
        <strain evidence="3 4">DSM 7270</strain>
    </source>
</reference>
<dbReference type="Proteomes" id="UP000316993">
    <property type="component" value="Unassembled WGS sequence"/>
</dbReference>
<sequence>MCQALHAAPLPCLTLSFTLIARPAARTALTMTIDSVAPRIVRTDTPDGPCAQPQGRWGAAELGTRAQWKLLRRQLQDNAPAATLGWDLRSLQWLDHVGAQLLWNHWGHAWPARLELTDVQRTLLERVAELTITNPPAPAPWRLFDEVDRLGALVLHGLDHARHIVQMVGQLVLDLLRLARNPRRGPWRDVSGHLYRMGATALPITALVGFLIGVVLAYLMSLQLRQFGAESFIVNILGISLIRELGPMLAAILVAGRSGSSITAQIGVMRVTEELDAMRVMGIPHGFRLVMPRTLALALAMPLISVWTTLAALAGGMLAADITLGISPSYFVQALPAAVKVGNLGLAVAKSVVFGAFIALIGCHWGLRVKPNTQSLGEGTTASVVTSITMVIIVDAVFAVAFRNVGI</sequence>
<protein>
    <submittedName>
        <fullName evidence="3">Phospholipid/cholesterol/gamma-HCH transport system permease protein</fullName>
    </submittedName>
</protein>
<feature type="signal peptide" evidence="2">
    <location>
        <begin position="1"/>
        <end position="21"/>
    </location>
</feature>
<evidence type="ECO:0000313" key="4">
    <source>
        <dbReference type="Proteomes" id="UP000316993"/>
    </source>
</evidence>
<keyword evidence="1" id="KW-1133">Transmembrane helix</keyword>
<dbReference type="EMBL" id="VFPV01000004">
    <property type="protein sequence ID" value="TQM99320.1"/>
    <property type="molecule type" value="Genomic_DNA"/>
</dbReference>
<dbReference type="InterPro" id="IPR030802">
    <property type="entry name" value="Permease_MalE"/>
</dbReference>
<proteinExistence type="predicted"/>
<comment type="caution">
    <text evidence="3">The sequence shown here is derived from an EMBL/GenBank/DDBJ whole genome shotgun (WGS) entry which is preliminary data.</text>
</comment>
<dbReference type="NCBIfam" id="TIGR00056">
    <property type="entry name" value="MlaE family lipid ABC transporter permease subunit"/>
    <property type="match status" value="1"/>
</dbReference>
<evidence type="ECO:0000256" key="2">
    <source>
        <dbReference type="SAM" id="SignalP"/>
    </source>
</evidence>
<feature type="transmembrane region" description="Helical" evidence="1">
    <location>
        <begin position="194"/>
        <end position="220"/>
    </location>
</feature>
<evidence type="ECO:0000256" key="1">
    <source>
        <dbReference type="SAM" id="Phobius"/>
    </source>
</evidence>
<dbReference type="InterPro" id="IPR003453">
    <property type="entry name" value="ABC_MlaE_roteobac"/>
</dbReference>
<name>A0A543KW63_9BURK</name>
<gene>
    <name evidence="3" type="ORF">BDD18_3972</name>
</gene>
<dbReference type="AlphaFoldDB" id="A0A543KW63"/>
<dbReference type="Pfam" id="PF02405">
    <property type="entry name" value="MlaE"/>
    <property type="match status" value="1"/>
</dbReference>
<evidence type="ECO:0000313" key="3">
    <source>
        <dbReference type="EMBL" id="TQM99320.1"/>
    </source>
</evidence>
<feature type="transmembrane region" description="Helical" evidence="1">
    <location>
        <begin position="344"/>
        <end position="367"/>
    </location>
</feature>
<dbReference type="PANTHER" id="PTHR30188">
    <property type="entry name" value="ABC TRANSPORTER PERMEASE PROTEIN-RELATED"/>
    <property type="match status" value="1"/>
</dbReference>
<organism evidence="3 4">
    <name type="scientific">Acidovorax temperans</name>
    <dbReference type="NCBI Taxonomy" id="80878"/>
    <lineage>
        <taxon>Bacteria</taxon>
        <taxon>Pseudomonadati</taxon>
        <taxon>Pseudomonadota</taxon>
        <taxon>Betaproteobacteria</taxon>
        <taxon>Burkholderiales</taxon>
        <taxon>Comamonadaceae</taxon>
        <taxon>Acidovorax</taxon>
    </lineage>
</organism>
<dbReference type="PANTHER" id="PTHR30188:SF3">
    <property type="entry name" value="ABC TRANSPORTER PERMEASE"/>
    <property type="match status" value="1"/>
</dbReference>
<keyword evidence="1" id="KW-0472">Membrane</keyword>
<dbReference type="GO" id="GO:0005548">
    <property type="term" value="F:phospholipid transporter activity"/>
    <property type="evidence" value="ECO:0007669"/>
    <property type="project" value="TreeGrafter"/>
</dbReference>
<keyword evidence="1" id="KW-0812">Transmembrane</keyword>
<feature type="chain" id="PRO_5022229065" evidence="2">
    <location>
        <begin position="22"/>
        <end position="407"/>
    </location>
</feature>
<accession>A0A543KW63</accession>
<feature type="transmembrane region" description="Helical" evidence="1">
    <location>
        <begin position="295"/>
        <end position="324"/>
    </location>
</feature>
<dbReference type="GO" id="GO:0043190">
    <property type="term" value="C:ATP-binding cassette (ABC) transporter complex"/>
    <property type="evidence" value="ECO:0007669"/>
    <property type="project" value="InterPro"/>
</dbReference>